<dbReference type="AlphaFoldDB" id="D8TBE2"/>
<dbReference type="FunCoup" id="D8TBE2">
    <property type="interactions" value="1052"/>
</dbReference>
<keyword evidence="2" id="KW-0805">Transcription regulation</keyword>
<keyword evidence="5" id="KW-1185">Reference proteome</keyword>
<reference evidence="4 5" key="1">
    <citation type="journal article" date="2011" name="Science">
        <title>The Selaginella genome identifies genetic changes associated with the evolution of vascular plants.</title>
        <authorList>
            <person name="Banks J.A."/>
            <person name="Nishiyama T."/>
            <person name="Hasebe M."/>
            <person name="Bowman J.L."/>
            <person name="Gribskov M."/>
            <person name="dePamphilis C."/>
            <person name="Albert V.A."/>
            <person name="Aono N."/>
            <person name="Aoyama T."/>
            <person name="Ambrose B.A."/>
            <person name="Ashton N.W."/>
            <person name="Axtell M.J."/>
            <person name="Barker E."/>
            <person name="Barker M.S."/>
            <person name="Bennetzen J.L."/>
            <person name="Bonawitz N.D."/>
            <person name="Chapple C."/>
            <person name="Cheng C."/>
            <person name="Correa L.G."/>
            <person name="Dacre M."/>
            <person name="DeBarry J."/>
            <person name="Dreyer I."/>
            <person name="Elias M."/>
            <person name="Engstrom E.M."/>
            <person name="Estelle M."/>
            <person name="Feng L."/>
            <person name="Finet C."/>
            <person name="Floyd S.K."/>
            <person name="Frommer W.B."/>
            <person name="Fujita T."/>
            <person name="Gramzow L."/>
            <person name="Gutensohn M."/>
            <person name="Harholt J."/>
            <person name="Hattori M."/>
            <person name="Heyl A."/>
            <person name="Hirai T."/>
            <person name="Hiwatashi Y."/>
            <person name="Ishikawa M."/>
            <person name="Iwata M."/>
            <person name="Karol K.G."/>
            <person name="Koehler B."/>
            <person name="Kolukisaoglu U."/>
            <person name="Kubo M."/>
            <person name="Kurata T."/>
            <person name="Lalonde S."/>
            <person name="Li K."/>
            <person name="Li Y."/>
            <person name="Litt A."/>
            <person name="Lyons E."/>
            <person name="Manning G."/>
            <person name="Maruyama T."/>
            <person name="Michael T.P."/>
            <person name="Mikami K."/>
            <person name="Miyazaki S."/>
            <person name="Morinaga S."/>
            <person name="Murata T."/>
            <person name="Mueller-Roeber B."/>
            <person name="Nelson D.R."/>
            <person name="Obara M."/>
            <person name="Oguri Y."/>
            <person name="Olmstead R.G."/>
            <person name="Onodera N."/>
            <person name="Petersen B.L."/>
            <person name="Pils B."/>
            <person name="Prigge M."/>
            <person name="Rensing S.A."/>
            <person name="Riano-Pachon D.M."/>
            <person name="Roberts A.W."/>
            <person name="Sato Y."/>
            <person name="Scheller H.V."/>
            <person name="Schulz B."/>
            <person name="Schulz C."/>
            <person name="Shakirov E.V."/>
            <person name="Shibagaki N."/>
            <person name="Shinohara N."/>
            <person name="Shippen D.E."/>
            <person name="Soerensen I."/>
            <person name="Sotooka R."/>
            <person name="Sugimoto N."/>
            <person name="Sugita M."/>
            <person name="Sumikawa N."/>
            <person name="Tanurdzic M."/>
            <person name="Theissen G."/>
            <person name="Ulvskov P."/>
            <person name="Wakazuki S."/>
            <person name="Weng J.K."/>
            <person name="Willats W.W."/>
            <person name="Wipf D."/>
            <person name="Wolf P.G."/>
            <person name="Yang L."/>
            <person name="Zimmer A.D."/>
            <person name="Zhu Q."/>
            <person name="Mitros T."/>
            <person name="Hellsten U."/>
            <person name="Loque D."/>
            <person name="Otillar R."/>
            <person name="Salamov A."/>
            <person name="Schmutz J."/>
            <person name="Shapiro H."/>
            <person name="Lindquist E."/>
            <person name="Lucas S."/>
            <person name="Rokhsar D."/>
            <person name="Grigoriev I.V."/>
        </authorList>
    </citation>
    <scope>NUCLEOTIDE SEQUENCE [LARGE SCALE GENOMIC DNA]</scope>
</reference>
<dbReference type="KEGG" id="smo:SELMODRAFT_431076"/>
<gene>
    <name evidence="4" type="ORF">SELMODRAFT_431076</name>
</gene>
<evidence type="ECO:0000256" key="2">
    <source>
        <dbReference type="ARBA" id="ARBA00022472"/>
    </source>
</evidence>
<evidence type="ECO:0000313" key="4">
    <source>
        <dbReference type="EMBL" id="EFJ06029.1"/>
    </source>
</evidence>
<dbReference type="HOGENOM" id="CLU_629146_0_0_1"/>
<keyword evidence="3" id="KW-0809">Transit peptide</keyword>
<dbReference type="Proteomes" id="UP000001514">
    <property type="component" value="Unassembled WGS sequence"/>
</dbReference>
<dbReference type="eggNOG" id="KOG1267">
    <property type="taxonomic scope" value="Eukaryota"/>
</dbReference>
<dbReference type="PANTHER" id="PTHR13068">
    <property type="entry name" value="CGI-12 PROTEIN-RELATED"/>
    <property type="match status" value="1"/>
</dbReference>
<dbReference type="InParanoid" id="D8TBE2"/>
<dbReference type="GO" id="GO:0009507">
    <property type="term" value="C:chloroplast"/>
    <property type="evidence" value="ECO:0000318"/>
    <property type="project" value="GO_Central"/>
</dbReference>
<dbReference type="InterPro" id="IPR003690">
    <property type="entry name" value="MTERF"/>
</dbReference>
<dbReference type="PANTHER" id="PTHR13068:SF173">
    <property type="entry name" value="EMB|CAB62602.1"/>
    <property type="match status" value="1"/>
</dbReference>
<dbReference type="Gene3D" id="1.25.70.10">
    <property type="entry name" value="Transcription termination factor 3, mitochondrial"/>
    <property type="match status" value="1"/>
</dbReference>
<name>D8TBE2_SELML</name>
<dbReference type="Gramene" id="EFJ06029">
    <property type="protein sequence ID" value="EFJ06029"/>
    <property type="gene ID" value="SELMODRAFT_431076"/>
</dbReference>
<evidence type="ECO:0000313" key="5">
    <source>
        <dbReference type="Proteomes" id="UP000001514"/>
    </source>
</evidence>
<dbReference type="GO" id="GO:0003676">
    <property type="term" value="F:nucleic acid binding"/>
    <property type="evidence" value="ECO:0007669"/>
    <property type="project" value="InterPro"/>
</dbReference>
<comment type="similarity">
    <text evidence="1">Belongs to the mTERF family.</text>
</comment>
<dbReference type="GO" id="GO:0009658">
    <property type="term" value="P:chloroplast organization"/>
    <property type="evidence" value="ECO:0000318"/>
    <property type="project" value="GO_Central"/>
</dbReference>
<organism evidence="5">
    <name type="scientific">Selaginella moellendorffii</name>
    <name type="common">Spikemoss</name>
    <dbReference type="NCBI Taxonomy" id="88036"/>
    <lineage>
        <taxon>Eukaryota</taxon>
        <taxon>Viridiplantae</taxon>
        <taxon>Streptophyta</taxon>
        <taxon>Embryophyta</taxon>
        <taxon>Tracheophyta</taxon>
        <taxon>Lycopodiopsida</taxon>
        <taxon>Selaginellales</taxon>
        <taxon>Selaginellaceae</taxon>
        <taxon>Selaginella</taxon>
    </lineage>
</organism>
<evidence type="ECO:0000256" key="1">
    <source>
        <dbReference type="ARBA" id="ARBA00007692"/>
    </source>
</evidence>
<protein>
    <recommendedName>
        <fullName evidence="6">mTERF domain-containing protein, mitochondrial</fullName>
    </recommendedName>
</protein>
<sequence length="536" mass="60609">MAPLFARLRSFGVDDTRLKALAKDHTTLLRKYRGDPSSLEENVRFLSRHGLNDTQMADAVKKHPALLLLDVASDLEPRGKFLMEQGLSPSAIAAILSSCPAIMTTNTKDLIARIAYLSRAGISRKFLSSCVVKHPALLSHDVDQKLRPVLKVLSDRLAPQVVRNLVAIVPAVFARKPEMVDDLISAFKYIGFQGEVDTWLQSMSWGVRFGPEAVRDKIDFLMSMDIHYRHVAVMLKAEPHILQVDNAVLKEKLDFLFKGMKLDVEELLKCPAYLSKKSMDRVKIRWKVLSLLKSRGIIQRIHLKDMVTLPRKWFVETFVFKYPDCGRVYYGERSALKQARAEARGERSTCSLQALATQDRLTSDLSPCELRALRISSREYDIYVLSSSFGFSTQVLHKSCDKPMQYGLSYKLLPAVLNISDKKNLFVDLSDLRDASKLFCDRCQQTNNEVYCAFCNAIKSDSTPSKTLDEDESVPYVTSGVAMDTYVTSPLEKDPQSISAEKESKSYFLNCVRLALLQLHHQHHLPNITKKSVLLD</sequence>
<dbReference type="InterPro" id="IPR038538">
    <property type="entry name" value="MTERF_sf"/>
</dbReference>
<dbReference type="Pfam" id="PF02536">
    <property type="entry name" value="mTERF"/>
    <property type="match status" value="1"/>
</dbReference>
<dbReference type="GO" id="GO:0006353">
    <property type="term" value="P:DNA-templated transcription termination"/>
    <property type="evidence" value="ECO:0007669"/>
    <property type="project" value="UniProtKB-KW"/>
</dbReference>
<evidence type="ECO:0008006" key="6">
    <source>
        <dbReference type="Google" id="ProtNLM"/>
    </source>
</evidence>
<keyword evidence="2" id="KW-0804">Transcription</keyword>
<evidence type="ECO:0000256" key="3">
    <source>
        <dbReference type="ARBA" id="ARBA00022946"/>
    </source>
</evidence>
<dbReference type="EMBL" id="GL377709">
    <property type="protein sequence ID" value="EFJ06029.1"/>
    <property type="molecule type" value="Genomic_DNA"/>
</dbReference>
<proteinExistence type="inferred from homology"/>
<keyword evidence="2" id="KW-0806">Transcription termination</keyword>
<dbReference type="SMART" id="SM00733">
    <property type="entry name" value="Mterf"/>
    <property type="match status" value="6"/>
</dbReference>
<accession>D8TBE2</accession>